<gene>
    <name evidence="1" type="ORF">AVE30378_00331</name>
</gene>
<dbReference type="PANTHER" id="PTHR39166:SF1">
    <property type="entry name" value="BLL1166 PROTEIN"/>
    <property type="match status" value="1"/>
</dbReference>
<dbReference type="PANTHER" id="PTHR39166">
    <property type="entry name" value="BLL1166 PROTEIN"/>
    <property type="match status" value="1"/>
</dbReference>
<reference evidence="1 2" key="1">
    <citation type="submission" date="2018-07" db="EMBL/GenBank/DDBJ databases">
        <authorList>
            <person name="Peeters C."/>
        </authorList>
    </citation>
    <scope>NUCLEOTIDE SEQUENCE [LARGE SCALE GENOMIC DNA]</scope>
    <source>
        <strain evidence="1 2">LMG 30378</strain>
    </source>
</reference>
<evidence type="ECO:0000313" key="2">
    <source>
        <dbReference type="Proteomes" id="UP000289465"/>
    </source>
</evidence>
<dbReference type="EMBL" id="UFQC01000001">
    <property type="protein sequence ID" value="SSW62587.1"/>
    <property type="molecule type" value="Genomic_DNA"/>
</dbReference>
<dbReference type="AlphaFoldDB" id="A0A446C3Y1"/>
<dbReference type="InterPro" id="IPR009267">
    <property type="entry name" value="NTP_transf_6"/>
</dbReference>
<name>A0A446C3Y1_9BURK</name>
<accession>A0A446C3Y1</accession>
<evidence type="ECO:0008006" key="3">
    <source>
        <dbReference type="Google" id="ProtNLM"/>
    </source>
</evidence>
<dbReference type="Pfam" id="PF06042">
    <property type="entry name" value="NTP_transf_6"/>
    <property type="match status" value="1"/>
</dbReference>
<dbReference type="RefSeq" id="WP_208742330.1">
    <property type="nucleotide sequence ID" value="NZ_UFQC01000001.1"/>
</dbReference>
<evidence type="ECO:0000313" key="1">
    <source>
        <dbReference type="EMBL" id="SSW62587.1"/>
    </source>
</evidence>
<organism evidence="1 2">
    <name type="scientific">Achromobacter veterisilvae</name>
    <dbReference type="NCBI Taxonomy" id="2069367"/>
    <lineage>
        <taxon>Bacteria</taxon>
        <taxon>Pseudomonadati</taxon>
        <taxon>Pseudomonadota</taxon>
        <taxon>Betaproteobacteria</taxon>
        <taxon>Burkholderiales</taxon>
        <taxon>Alcaligenaceae</taxon>
        <taxon>Achromobacter</taxon>
    </lineage>
</organism>
<sequence>MRTPAEAPQAAALRALVLAHAPLMRWLRAARDHGPAGGCIAAGAIRSLVWNHLHGYPAGSHPSADVDFVYYDPSDLTPGHEASVARRLREAAPDAPWEIVNQARVHLWRRNRHGDAPPPAASLAAGIASWPETATCVGVGLTPDDRVRIVAPHGLDDLFALVLRPSPGADLHAYAQRLAAKRHPETWPRLTVIAPALP</sequence>
<dbReference type="Proteomes" id="UP000289465">
    <property type="component" value="Unassembled WGS sequence"/>
</dbReference>
<proteinExistence type="predicted"/>
<protein>
    <recommendedName>
        <fullName evidence="3">Nucleotidyltransferase family protein</fullName>
    </recommendedName>
</protein>